<dbReference type="KEGG" id="cvr:CHLNCDRAFT_21117"/>
<dbReference type="GO" id="GO:0016887">
    <property type="term" value="F:ATP hydrolysis activity"/>
    <property type="evidence" value="ECO:0007669"/>
    <property type="project" value="InterPro"/>
</dbReference>
<keyword evidence="4 7" id="KW-0067">ATP-binding</keyword>
<dbReference type="InterPro" id="IPR003593">
    <property type="entry name" value="AAA+_ATPase"/>
</dbReference>
<dbReference type="InParanoid" id="E1Z9A5"/>
<dbReference type="PROSITE" id="PS00674">
    <property type="entry name" value="AAA"/>
    <property type="match status" value="1"/>
</dbReference>
<keyword evidence="10" id="KW-1185">Reference proteome</keyword>
<dbReference type="eggNOG" id="KOG0737">
    <property type="taxonomic scope" value="Eukaryota"/>
</dbReference>
<dbReference type="STRING" id="554065.E1Z9A5"/>
<gene>
    <name evidence="9" type="ORF">CHLNCDRAFT_21117</name>
</gene>
<keyword evidence="5" id="KW-0175">Coiled coil</keyword>
<evidence type="ECO:0000259" key="8">
    <source>
        <dbReference type="SMART" id="SM00382"/>
    </source>
</evidence>
<dbReference type="Pfam" id="PF00004">
    <property type="entry name" value="AAA"/>
    <property type="match status" value="1"/>
</dbReference>
<accession>E1Z9A5</accession>
<dbReference type="PANTHER" id="PTHR45644:SF85">
    <property type="entry name" value="P-LOOP CONTAINING NUCLEOSIDE TRIPHOSPHATE HYDROLASES SUPERFAMILY PROTEIN"/>
    <property type="match status" value="1"/>
</dbReference>
<dbReference type="InterPro" id="IPR003959">
    <property type="entry name" value="ATPase_AAA_core"/>
</dbReference>
<dbReference type="OMA" id="DRINETW"/>
<name>E1Z9A5_CHLVA</name>
<sequence>LPQVLSPEDCGRGFSEVGALGEAKAALREAVQLPLQHPHLFTGGALARPSKGVLLFGPPGTGKTLVARAAAAECGAAFLALNPSAVASKWFGDSVKFIRAAFTLAAKLSPAVIFIDEVDALLGRRSSLKEHEALREMKNELMQQWDGIRAGRGRVVVLGATNRPFDLDEAVLRRFTHRVFIGLPDRAARAAILGVVLEGERLAADVDVVRLAERTEGYSGSDLRQLCIQAAMRPVRTFLERATHLAAIPAAATPLHPCRAALQDFEDALREVSPSVDPESGTIQELNEWNKQYGTSANKAGVRSRRLSYYS</sequence>
<dbReference type="GeneID" id="17357261"/>
<dbReference type="OrthoDB" id="10254455at2759"/>
<dbReference type="Gene3D" id="3.40.50.300">
    <property type="entry name" value="P-loop containing nucleotide triphosphate hydrolases"/>
    <property type="match status" value="1"/>
</dbReference>
<evidence type="ECO:0000256" key="2">
    <source>
        <dbReference type="ARBA" id="ARBA00022741"/>
    </source>
</evidence>
<dbReference type="InterPro" id="IPR041569">
    <property type="entry name" value="AAA_lid_3"/>
</dbReference>
<proteinExistence type="inferred from homology"/>
<evidence type="ECO:0000256" key="4">
    <source>
        <dbReference type="ARBA" id="ARBA00022840"/>
    </source>
</evidence>
<reference evidence="9 10" key="1">
    <citation type="journal article" date="2010" name="Plant Cell">
        <title>The Chlorella variabilis NC64A genome reveals adaptation to photosymbiosis, coevolution with viruses, and cryptic sex.</title>
        <authorList>
            <person name="Blanc G."/>
            <person name="Duncan G."/>
            <person name="Agarkova I."/>
            <person name="Borodovsky M."/>
            <person name="Gurnon J."/>
            <person name="Kuo A."/>
            <person name="Lindquist E."/>
            <person name="Lucas S."/>
            <person name="Pangilinan J."/>
            <person name="Polle J."/>
            <person name="Salamov A."/>
            <person name="Terry A."/>
            <person name="Yamada T."/>
            <person name="Dunigan D.D."/>
            <person name="Grigoriev I.V."/>
            <person name="Claverie J.M."/>
            <person name="Van Etten J.L."/>
        </authorList>
    </citation>
    <scope>NUCLEOTIDE SEQUENCE [LARGE SCALE GENOMIC DNA]</scope>
    <source>
        <strain evidence="9 10">NC64A</strain>
    </source>
</reference>
<dbReference type="Gene3D" id="1.10.8.60">
    <property type="match status" value="1"/>
</dbReference>
<evidence type="ECO:0000256" key="3">
    <source>
        <dbReference type="ARBA" id="ARBA00022787"/>
    </source>
</evidence>
<evidence type="ECO:0000256" key="6">
    <source>
        <dbReference type="ARBA" id="ARBA00023128"/>
    </source>
</evidence>
<dbReference type="EMBL" id="GL433839">
    <property type="protein sequence ID" value="EFN57744.1"/>
    <property type="molecule type" value="Genomic_DNA"/>
</dbReference>
<dbReference type="FunFam" id="3.40.50.300:FF:001025">
    <property type="entry name" value="ATPase family, AAA domain-containing 2B"/>
    <property type="match status" value="1"/>
</dbReference>
<evidence type="ECO:0000313" key="9">
    <source>
        <dbReference type="EMBL" id="EFN57744.1"/>
    </source>
</evidence>
<keyword evidence="2 7" id="KW-0547">Nucleotide-binding</keyword>
<evidence type="ECO:0000313" key="10">
    <source>
        <dbReference type="Proteomes" id="UP000008141"/>
    </source>
</evidence>
<feature type="non-terminal residue" evidence="9">
    <location>
        <position position="1"/>
    </location>
</feature>
<keyword evidence="3" id="KW-1000">Mitochondrion outer membrane</keyword>
<dbReference type="GO" id="GO:0005524">
    <property type="term" value="F:ATP binding"/>
    <property type="evidence" value="ECO:0007669"/>
    <property type="project" value="UniProtKB-KW"/>
</dbReference>
<comment type="subcellular location">
    <subcellularLocation>
        <location evidence="1">Mitochondrion outer membrane</location>
        <topology evidence="1">Single-pass membrane protein</topology>
    </subcellularLocation>
</comment>
<evidence type="ECO:0000256" key="5">
    <source>
        <dbReference type="ARBA" id="ARBA00023054"/>
    </source>
</evidence>
<dbReference type="SUPFAM" id="SSF52540">
    <property type="entry name" value="P-loop containing nucleoside triphosphate hydrolases"/>
    <property type="match status" value="1"/>
</dbReference>
<dbReference type="PANTHER" id="PTHR45644">
    <property type="entry name" value="AAA ATPASE, PUTATIVE (AFU_ORTHOLOGUE AFUA_2G12920)-RELATED-RELATED"/>
    <property type="match status" value="1"/>
</dbReference>
<dbReference type="InterPro" id="IPR051701">
    <property type="entry name" value="Mito_OM_Translocase_MSP1"/>
</dbReference>
<organism evidence="10">
    <name type="scientific">Chlorella variabilis</name>
    <name type="common">Green alga</name>
    <dbReference type="NCBI Taxonomy" id="554065"/>
    <lineage>
        <taxon>Eukaryota</taxon>
        <taxon>Viridiplantae</taxon>
        <taxon>Chlorophyta</taxon>
        <taxon>core chlorophytes</taxon>
        <taxon>Trebouxiophyceae</taxon>
        <taxon>Chlorellales</taxon>
        <taxon>Chlorellaceae</taxon>
        <taxon>Chlorella clade</taxon>
        <taxon>Chlorella</taxon>
    </lineage>
</organism>
<dbReference type="SMART" id="SM00382">
    <property type="entry name" value="AAA"/>
    <property type="match status" value="1"/>
</dbReference>
<dbReference type="InterPro" id="IPR027417">
    <property type="entry name" value="P-loop_NTPase"/>
</dbReference>
<feature type="domain" description="AAA+ ATPase" evidence="8">
    <location>
        <begin position="49"/>
        <end position="185"/>
    </location>
</feature>
<dbReference type="Pfam" id="PF17862">
    <property type="entry name" value="AAA_lid_3"/>
    <property type="match status" value="1"/>
</dbReference>
<keyword evidence="3" id="KW-0472">Membrane</keyword>
<dbReference type="InterPro" id="IPR003960">
    <property type="entry name" value="ATPase_AAA_CS"/>
</dbReference>
<evidence type="ECO:0000256" key="7">
    <source>
        <dbReference type="RuleBase" id="RU003651"/>
    </source>
</evidence>
<dbReference type="GO" id="GO:0005741">
    <property type="term" value="C:mitochondrial outer membrane"/>
    <property type="evidence" value="ECO:0007669"/>
    <property type="project" value="UniProtKB-SubCell"/>
</dbReference>
<evidence type="ECO:0000256" key="1">
    <source>
        <dbReference type="ARBA" id="ARBA00004572"/>
    </source>
</evidence>
<dbReference type="AlphaFoldDB" id="E1Z9A5"/>
<keyword evidence="6" id="KW-0496">Mitochondrion</keyword>
<protein>
    <recommendedName>
        <fullName evidence="8">AAA+ ATPase domain-containing protein</fullName>
    </recommendedName>
</protein>
<dbReference type="Proteomes" id="UP000008141">
    <property type="component" value="Unassembled WGS sequence"/>
</dbReference>
<comment type="similarity">
    <text evidence="7">Belongs to the AAA ATPase family.</text>
</comment>
<dbReference type="RefSeq" id="XP_005849846.1">
    <property type="nucleotide sequence ID" value="XM_005849784.1"/>
</dbReference>